<evidence type="ECO:0000313" key="2">
    <source>
        <dbReference type="Proteomes" id="UP001302745"/>
    </source>
</evidence>
<proteinExistence type="predicted"/>
<keyword evidence="2" id="KW-1185">Reference proteome</keyword>
<dbReference type="AlphaFoldDB" id="A0AAN6ZYY5"/>
<sequence length="102" mass="10478">MCVTSATGDTHPVTTNVGLGQCAGAAGAGAEIHGTHAPHHTFIPASIAAAAEGGDDAASFDLLFSTGNGDYTPCEDMQMMMQEFVADPEGRSIAVRHLRGEF</sequence>
<protein>
    <submittedName>
        <fullName evidence="1">Uncharacterized protein</fullName>
    </submittedName>
</protein>
<reference evidence="1" key="1">
    <citation type="journal article" date="2023" name="Mol. Phylogenet. Evol.">
        <title>Genome-scale phylogeny and comparative genomics of the fungal order Sordariales.</title>
        <authorList>
            <person name="Hensen N."/>
            <person name="Bonometti L."/>
            <person name="Westerberg I."/>
            <person name="Brannstrom I.O."/>
            <person name="Guillou S."/>
            <person name="Cros-Aarteil S."/>
            <person name="Calhoun S."/>
            <person name="Haridas S."/>
            <person name="Kuo A."/>
            <person name="Mondo S."/>
            <person name="Pangilinan J."/>
            <person name="Riley R."/>
            <person name="LaButti K."/>
            <person name="Andreopoulos B."/>
            <person name="Lipzen A."/>
            <person name="Chen C."/>
            <person name="Yan M."/>
            <person name="Daum C."/>
            <person name="Ng V."/>
            <person name="Clum A."/>
            <person name="Steindorff A."/>
            <person name="Ohm R.A."/>
            <person name="Martin F."/>
            <person name="Silar P."/>
            <person name="Natvig D.O."/>
            <person name="Lalanne C."/>
            <person name="Gautier V."/>
            <person name="Ament-Velasquez S.L."/>
            <person name="Kruys A."/>
            <person name="Hutchinson M.I."/>
            <person name="Powell A.J."/>
            <person name="Barry K."/>
            <person name="Miller A.N."/>
            <person name="Grigoriev I.V."/>
            <person name="Debuchy R."/>
            <person name="Gladieux P."/>
            <person name="Hiltunen Thoren M."/>
            <person name="Johannesson H."/>
        </authorList>
    </citation>
    <scope>NUCLEOTIDE SEQUENCE</scope>
    <source>
        <strain evidence="1">CBS 538.74</strain>
    </source>
</reference>
<organism evidence="1 2">
    <name type="scientific">Chaetomidium leptoderma</name>
    <dbReference type="NCBI Taxonomy" id="669021"/>
    <lineage>
        <taxon>Eukaryota</taxon>
        <taxon>Fungi</taxon>
        <taxon>Dikarya</taxon>
        <taxon>Ascomycota</taxon>
        <taxon>Pezizomycotina</taxon>
        <taxon>Sordariomycetes</taxon>
        <taxon>Sordariomycetidae</taxon>
        <taxon>Sordariales</taxon>
        <taxon>Chaetomiaceae</taxon>
        <taxon>Chaetomidium</taxon>
    </lineage>
</organism>
<evidence type="ECO:0000313" key="1">
    <source>
        <dbReference type="EMBL" id="KAK4154056.1"/>
    </source>
</evidence>
<gene>
    <name evidence="1" type="ORF">C8A00DRAFT_14793</name>
</gene>
<dbReference type="Proteomes" id="UP001302745">
    <property type="component" value="Unassembled WGS sequence"/>
</dbReference>
<accession>A0AAN6ZYY5</accession>
<reference evidence="1" key="2">
    <citation type="submission" date="2023-05" db="EMBL/GenBank/DDBJ databases">
        <authorList>
            <consortium name="Lawrence Berkeley National Laboratory"/>
            <person name="Steindorff A."/>
            <person name="Hensen N."/>
            <person name="Bonometti L."/>
            <person name="Westerberg I."/>
            <person name="Brannstrom I.O."/>
            <person name="Guillou S."/>
            <person name="Cros-Aarteil S."/>
            <person name="Calhoun S."/>
            <person name="Haridas S."/>
            <person name="Kuo A."/>
            <person name="Mondo S."/>
            <person name="Pangilinan J."/>
            <person name="Riley R."/>
            <person name="Labutti K."/>
            <person name="Andreopoulos B."/>
            <person name="Lipzen A."/>
            <person name="Chen C."/>
            <person name="Yanf M."/>
            <person name="Daum C."/>
            <person name="Ng V."/>
            <person name="Clum A."/>
            <person name="Ohm R."/>
            <person name="Martin F."/>
            <person name="Silar P."/>
            <person name="Natvig D."/>
            <person name="Lalanne C."/>
            <person name="Gautier V."/>
            <person name="Ament-Velasquez S.L."/>
            <person name="Kruys A."/>
            <person name="Hutchinson M.I."/>
            <person name="Powell A.J."/>
            <person name="Barry K."/>
            <person name="Miller A.N."/>
            <person name="Grigoriev I.V."/>
            <person name="Debuchy R."/>
            <person name="Gladieux P."/>
            <person name="Thoren M.H."/>
            <person name="Johannesson H."/>
        </authorList>
    </citation>
    <scope>NUCLEOTIDE SEQUENCE</scope>
    <source>
        <strain evidence="1">CBS 538.74</strain>
    </source>
</reference>
<comment type="caution">
    <text evidence="1">The sequence shown here is derived from an EMBL/GenBank/DDBJ whole genome shotgun (WGS) entry which is preliminary data.</text>
</comment>
<name>A0AAN6ZYY5_9PEZI</name>
<dbReference type="EMBL" id="MU856922">
    <property type="protein sequence ID" value="KAK4154056.1"/>
    <property type="molecule type" value="Genomic_DNA"/>
</dbReference>